<keyword evidence="3" id="KW-1185">Reference proteome</keyword>
<protein>
    <submittedName>
        <fullName evidence="2">Uncharacterized protein</fullName>
    </submittedName>
</protein>
<name>A0A4Y2VM29_ARAVE</name>
<dbReference type="Proteomes" id="UP000499080">
    <property type="component" value="Unassembled WGS sequence"/>
</dbReference>
<evidence type="ECO:0000313" key="3">
    <source>
        <dbReference type="Proteomes" id="UP000499080"/>
    </source>
</evidence>
<organism evidence="2 3">
    <name type="scientific">Araneus ventricosus</name>
    <name type="common">Orbweaver spider</name>
    <name type="synonym">Epeira ventricosa</name>
    <dbReference type="NCBI Taxonomy" id="182803"/>
    <lineage>
        <taxon>Eukaryota</taxon>
        <taxon>Metazoa</taxon>
        <taxon>Ecdysozoa</taxon>
        <taxon>Arthropoda</taxon>
        <taxon>Chelicerata</taxon>
        <taxon>Arachnida</taxon>
        <taxon>Araneae</taxon>
        <taxon>Araneomorphae</taxon>
        <taxon>Entelegynae</taxon>
        <taxon>Araneoidea</taxon>
        <taxon>Araneidae</taxon>
        <taxon>Araneus</taxon>
    </lineage>
</organism>
<keyword evidence="1" id="KW-0472">Membrane</keyword>
<sequence length="98" mass="10654">MYSVYACWFHRRIRISGGRVCLLSAVAGGAHVGTAAAYCFGCFAWLGHFNGLAFIRHTVSCYAGRRDNATTATALLAWAAHERFHALYLFSGPGAVVR</sequence>
<evidence type="ECO:0000313" key="2">
    <source>
        <dbReference type="EMBL" id="GBO25691.1"/>
    </source>
</evidence>
<dbReference type="AlphaFoldDB" id="A0A4Y2VM29"/>
<comment type="caution">
    <text evidence="2">The sequence shown here is derived from an EMBL/GenBank/DDBJ whole genome shotgun (WGS) entry which is preliminary data.</text>
</comment>
<keyword evidence="1" id="KW-1133">Transmembrane helix</keyword>
<dbReference type="EMBL" id="BGPR01048661">
    <property type="protein sequence ID" value="GBO25691.1"/>
    <property type="molecule type" value="Genomic_DNA"/>
</dbReference>
<proteinExistence type="predicted"/>
<gene>
    <name evidence="2" type="ORF">AVEN_269383_1</name>
</gene>
<feature type="transmembrane region" description="Helical" evidence="1">
    <location>
        <begin position="20"/>
        <end position="46"/>
    </location>
</feature>
<accession>A0A4Y2VM29</accession>
<evidence type="ECO:0000256" key="1">
    <source>
        <dbReference type="SAM" id="Phobius"/>
    </source>
</evidence>
<reference evidence="2 3" key="1">
    <citation type="journal article" date="2019" name="Sci. Rep.">
        <title>Orb-weaving spider Araneus ventricosus genome elucidates the spidroin gene catalogue.</title>
        <authorList>
            <person name="Kono N."/>
            <person name="Nakamura H."/>
            <person name="Ohtoshi R."/>
            <person name="Moran D.A.P."/>
            <person name="Shinohara A."/>
            <person name="Yoshida Y."/>
            <person name="Fujiwara M."/>
            <person name="Mori M."/>
            <person name="Tomita M."/>
            <person name="Arakawa K."/>
        </authorList>
    </citation>
    <scope>NUCLEOTIDE SEQUENCE [LARGE SCALE GENOMIC DNA]</scope>
</reference>
<keyword evidence="1" id="KW-0812">Transmembrane</keyword>